<dbReference type="EMBL" id="JACVVD010000005">
    <property type="protein sequence ID" value="MBD0381854.1"/>
    <property type="molecule type" value="Genomic_DNA"/>
</dbReference>
<dbReference type="Proteomes" id="UP000650466">
    <property type="component" value="Unassembled WGS sequence"/>
</dbReference>
<comment type="caution">
    <text evidence="1">The sequence shown here is derived from an EMBL/GenBank/DDBJ whole genome shotgun (WGS) entry which is preliminary data.</text>
</comment>
<accession>A0A926KTG4</accession>
<dbReference type="AlphaFoldDB" id="A0A926KTG4"/>
<dbReference type="RefSeq" id="WP_188175637.1">
    <property type="nucleotide sequence ID" value="NZ_JACVVD010000005.1"/>
</dbReference>
<sequence>MKISDLAVILFRYGVRAKRRIHKSFLTWKVYEMGEGTIYYIDSRNGNDGNKGTVLEQAWKSLHKV</sequence>
<keyword evidence="2" id="KW-1185">Reference proteome</keyword>
<organism evidence="1 2">
    <name type="scientific">Paenibacillus sedimenti</name>
    <dbReference type="NCBI Taxonomy" id="2770274"/>
    <lineage>
        <taxon>Bacteria</taxon>
        <taxon>Bacillati</taxon>
        <taxon>Bacillota</taxon>
        <taxon>Bacilli</taxon>
        <taxon>Bacillales</taxon>
        <taxon>Paenibacillaceae</taxon>
        <taxon>Paenibacillus</taxon>
    </lineage>
</organism>
<gene>
    <name evidence="1" type="ORF">ICC18_17145</name>
</gene>
<name>A0A926KTG4_9BACL</name>
<proteinExistence type="predicted"/>
<reference evidence="1" key="1">
    <citation type="submission" date="2020-09" db="EMBL/GenBank/DDBJ databases">
        <title>Draft Genome Sequence of Paenibacillus sp. WST5.</title>
        <authorList>
            <person name="Bao Z."/>
        </authorList>
    </citation>
    <scope>NUCLEOTIDE SEQUENCE</scope>
    <source>
        <strain evidence="1">WST5</strain>
    </source>
</reference>
<evidence type="ECO:0000313" key="1">
    <source>
        <dbReference type="EMBL" id="MBD0381854.1"/>
    </source>
</evidence>
<protein>
    <submittedName>
        <fullName evidence="1">Uncharacterized protein</fullName>
    </submittedName>
</protein>
<evidence type="ECO:0000313" key="2">
    <source>
        <dbReference type="Proteomes" id="UP000650466"/>
    </source>
</evidence>